<dbReference type="CDD" id="cd06142">
    <property type="entry name" value="RNaseD_exo"/>
    <property type="match status" value="1"/>
</dbReference>
<dbReference type="Proteomes" id="UP001595961">
    <property type="component" value="Unassembled WGS sequence"/>
</dbReference>
<dbReference type="PROSITE" id="PS50967">
    <property type="entry name" value="HRDC"/>
    <property type="match status" value="1"/>
</dbReference>
<dbReference type="PANTHER" id="PTHR47649:SF1">
    <property type="entry name" value="RIBONUCLEASE D"/>
    <property type="match status" value="1"/>
</dbReference>
<feature type="domain" description="HRDC" evidence="6">
    <location>
        <begin position="219"/>
        <end position="299"/>
    </location>
</feature>
<name>A0ABV9C1E5_9GAMM</name>
<dbReference type="InterPro" id="IPR012337">
    <property type="entry name" value="RNaseH-like_sf"/>
</dbReference>
<accession>A0ABV9C1E5</accession>
<gene>
    <name evidence="7" type="primary">rnd</name>
    <name evidence="7" type="ORF">ACFO5W_09090</name>
</gene>
<evidence type="ECO:0000256" key="3">
    <source>
        <dbReference type="ARBA" id="ARBA00022722"/>
    </source>
</evidence>
<evidence type="ECO:0000256" key="5">
    <source>
        <dbReference type="ARBA" id="ARBA00022839"/>
    </source>
</evidence>
<organism evidence="7 8">
    <name type="scientific">Dyella halodurans</name>
    <dbReference type="NCBI Taxonomy" id="1920171"/>
    <lineage>
        <taxon>Bacteria</taxon>
        <taxon>Pseudomonadati</taxon>
        <taxon>Pseudomonadota</taxon>
        <taxon>Gammaproteobacteria</taxon>
        <taxon>Lysobacterales</taxon>
        <taxon>Rhodanobacteraceae</taxon>
        <taxon>Dyella</taxon>
    </lineage>
</organism>
<evidence type="ECO:0000256" key="4">
    <source>
        <dbReference type="ARBA" id="ARBA00022801"/>
    </source>
</evidence>
<dbReference type="Gene3D" id="1.10.150.80">
    <property type="entry name" value="HRDC domain"/>
    <property type="match status" value="2"/>
</dbReference>
<sequence length="373" mass="41795">MHQHSDLAPPDAAWIDHRDALHDWLGELPADAVLGFDTEFMRRNTFYPQLALIQLGWNGRYALVDPVAFDIGDALRPLIGDGGAITAMHSASEDLEALSPLLPHGPHHLFDTQIAAAFVGMGLGISYRALVAELTGAELDKGETRSDWLQRPLTASQCAYATLDVVYLKPVHEQLAARLAERDRTAWHAEDCERLKQRACHREGDAQPQRSFRGAAEWRPEQRALLRRILRWRDQAARTLDRPRPWLLEDALAMSLAQQPPTSASALEQRTRGQRALRSPQRVELLDLLRVPLDADEVAAAEPIPESPQGEAKKALAAMKTYTDNRATELDLPGGLLCPRKVLEEYVVTAQWPEFLEGWRRDVLHDGLTRLLP</sequence>
<dbReference type="GO" id="GO:0033890">
    <property type="term" value="F:ribonuclease D activity"/>
    <property type="evidence" value="ECO:0007669"/>
    <property type="project" value="UniProtKB-EC"/>
</dbReference>
<dbReference type="RefSeq" id="WP_266148683.1">
    <property type="nucleotide sequence ID" value="NZ_CP064028.1"/>
</dbReference>
<evidence type="ECO:0000256" key="1">
    <source>
        <dbReference type="ARBA" id="ARBA00022490"/>
    </source>
</evidence>
<dbReference type="SMART" id="SM00474">
    <property type="entry name" value="35EXOc"/>
    <property type="match status" value="1"/>
</dbReference>
<dbReference type="Pfam" id="PF01612">
    <property type="entry name" value="DNA_pol_A_exo1"/>
    <property type="match status" value="1"/>
</dbReference>
<dbReference type="InterPro" id="IPR051086">
    <property type="entry name" value="RNase_D-like"/>
</dbReference>
<dbReference type="SUPFAM" id="SSF47819">
    <property type="entry name" value="HRDC-like"/>
    <property type="match status" value="2"/>
</dbReference>
<evidence type="ECO:0000256" key="2">
    <source>
        <dbReference type="ARBA" id="ARBA00022694"/>
    </source>
</evidence>
<keyword evidence="1" id="KW-0963">Cytoplasm</keyword>
<keyword evidence="4 7" id="KW-0378">Hydrolase</keyword>
<dbReference type="SUPFAM" id="SSF53098">
    <property type="entry name" value="Ribonuclease H-like"/>
    <property type="match status" value="1"/>
</dbReference>
<dbReference type="NCBIfam" id="TIGR01388">
    <property type="entry name" value="rnd"/>
    <property type="match status" value="1"/>
</dbReference>
<dbReference type="EMBL" id="JBHSGA010000017">
    <property type="protein sequence ID" value="MFC4526787.1"/>
    <property type="molecule type" value="Genomic_DNA"/>
</dbReference>
<evidence type="ECO:0000313" key="7">
    <source>
        <dbReference type="EMBL" id="MFC4526787.1"/>
    </source>
</evidence>
<dbReference type="PANTHER" id="PTHR47649">
    <property type="entry name" value="RIBONUCLEASE D"/>
    <property type="match status" value="1"/>
</dbReference>
<evidence type="ECO:0000313" key="8">
    <source>
        <dbReference type="Proteomes" id="UP001595961"/>
    </source>
</evidence>
<keyword evidence="2" id="KW-0819">tRNA processing</keyword>
<keyword evidence="5" id="KW-0269">Exonuclease</keyword>
<dbReference type="InterPro" id="IPR006292">
    <property type="entry name" value="RNase_D"/>
</dbReference>
<dbReference type="InterPro" id="IPR002121">
    <property type="entry name" value="HRDC_dom"/>
</dbReference>
<dbReference type="Pfam" id="PF00570">
    <property type="entry name" value="HRDC"/>
    <property type="match status" value="1"/>
</dbReference>
<comment type="caution">
    <text evidence="7">The sequence shown here is derived from an EMBL/GenBank/DDBJ whole genome shotgun (WGS) entry which is preliminary data.</text>
</comment>
<proteinExistence type="predicted"/>
<dbReference type="InterPro" id="IPR002562">
    <property type="entry name" value="3'-5'_exonuclease_dom"/>
</dbReference>
<keyword evidence="8" id="KW-1185">Reference proteome</keyword>
<dbReference type="EC" id="3.1.13.5" evidence="7"/>
<dbReference type="InterPro" id="IPR010997">
    <property type="entry name" value="HRDC-like_sf"/>
</dbReference>
<dbReference type="InterPro" id="IPR044876">
    <property type="entry name" value="HRDC_dom_sf"/>
</dbReference>
<reference evidence="8" key="1">
    <citation type="journal article" date="2019" name="Int. J. Syst. Evol. Microbiol.">
        <title>The Global Catalogue of Microorganisms (GCM) 10K type strain sequencing project: providing services to taxonomists for standard genome sequencing and annotation.</title>
        <authorList>
            <consortium name="The Broad Institute Genomics Platform"/>
            <consortium name="The Broad Institute Genome Sequencing Center for Infectious Disease"/>
            <person name="Wu L."/>
            <person name="Ma J."/>
        </authorList>
    </citation>
    <scope>NUCLEOTIDE SEQUENCE [LARGE SCALE GENOMIC DNA]</scope>
    <source>
        <strain evidence="8">CCM 4481</strain>
    </source>
</reference>
<keyword evidence="3" id="KW-0540">Nuclease</keyword>
<dbReference type="InterPro" id="IPR036397">
    <property type="entry name" value="RNaseH_sf"/>
</dbReference>
<dbReference type="Gene3D" id="3.30.420.10">
    <property type="entry name" value="Ribonuclease H-like superfamily/Ribonuclease H"/>
    <property type="match status" value="1"/>
</dbReference>
<evidence type="ECO:0000259" key="6">
    <source>
        <dbReference type="PROSITE" id="PS50967"/>
    </source>
</evidence>
<protein>
    <submittedName>
        <fullName evidence="7">Ribonuclease D</fullName>
        <ecNumber evidence="7">3.1.13.5</ecNumber>
    </submittedName>
</protein>